<feature type="compositionally biased region" description="Polar residues" evidence="6">
    <location>
        <begin position="42"/>
        <end position="51"/>
    </location>
</feature>
<evidence type="ECO:0000256" key="6">
    <source>
        <dbReference type="SAM" id="MobiDB-lite"/>
    </source>
</evidence>
<dbReference type="EMBL" id="JBBPBN010000023">
    <property type="protein sequence ID" value="KAK9011637.1"/>
    <property type="molecule type" value="Genomic_DNA"/>
</dbReference>
<sequence length="280" mass="31349">MGVLRDCPRFMQLADAAVDVAAYREQGLEDAEDKLKTETENPHNNAPSGFSGSHDEPPKTLTSDESVGQETTFITLFGIYCIQESQADQQVSCTNLPQPCPKKPEDLKRRWESSESSSPKKPKKRDTCRPGLHQPAVPDLAETVKEIIQGMEGSGEKLILQKKLYSTDLSDHHGRLSLPLNQVMAEFLTDEEKNVLGQGSKRSIEALVIEPGLKKRNMKLKRWEMKKKNGKPSSVMYVFTSGWNSVVRDNDLKEGDVMQIWSFRANAKLCFALVLLEGGR</sequence>
<evidence type="ECO:0000313" key="8">
    <source>
        <dbReference type="EMBL" id="KAK9011637.1"/>
    </source>
</evidence>
<evidence type="ECO:0000256" key="3">
    <source>
        <dbReference type="ARBA" id="ARBA00023125"/>
    </source>
</evidence>
<dbReference type="Proteomes" id="UP001396334">
    <property type="component" value="Unassembled WGS sequence"/>
</dbReference>
<dbReference type="PANTHER" id="PTHR31541">
    <property type="entry name" value="B3 DOMAIN PLANT PROTEIN-RELATED"/>
    <property type="match status" value="1"/>
</dbReference>
<dbReference type="InterPro" id="IPR005508">
    <property type="entry name" value="At2g31720-like"/>
</dbReference>
<feature type="compositionally biased region" description="Basic and acidic residues" evidence="6">
    <location>
        <begin position="102"/>
        <end position="113"/>
    </location>
</feature>
<dbReference type="SUPFAM" id="SSF101936">
    <property type="entry name" value="DNA-binding pseudobarrel domain"/>
    <property type="match status" value="1"/>
</dbReference>
<evidence type="ECO:0000256" key="4">
    <source>
        <dbReference type="ARBA" id="ARBA00023163"/>
    </source>
</evidence>
<comment type="subcellular location">
    <subcellularLocation>
        <location evidence="1">Nucleus</location>
    </subcellularLocation>
</comment>
<dbReference type="Pfam" id="PF03754">
    <property type="entry name" value="At2g31720-like"/>
    <property type="match status" value="1"/>
</dbReference>
<evidence type="ECO:0000256" key="2">
    <source>
        <dbReference type="ARBA" id="ARBA00023015"/>
    </source>
</evidence>
<evidence type="ECO:0000256" key="1">
    <source>
        <dbReference type="ARBA" id="ARBA00004123"/>
    </source>
</evidence>
<keyword evidence="4" id="KW-0804">Transcription</keyword>
<feature type="region of interest" description="Disordered" evidence="6">
    <location>
        <begin position="29"/>
        <end position="66"/>
    </location>
</feature>
<dbReference type="CDD" id="cd10017">
    <property type="entry name" value="B3_DNA"/>
    <property type="match status" value="1"/>
</dbReference>
<organism evidence="8 9">
    <name type="scientific">Hibiscus sabdariffa</name>
    <name type="common">roselle</name>
    <dbReference type="NCBI Taxonomy" id="183260"/>
    <lineage>
        <taxon>Eukaryota</taxon>
        <taxon>Viridiplantae</taxon>
        <taxon>Streptophyta</taxon>
        <taxon>Embryophyta</taxon>
        <taxon>Tracheophyta</taxon>
        <taxon>Spermatophyta</taxon>
        <taxon>Magnoliopsida</taxon>
        <taxon>eudicotyledons</taxon>
        <taxon>Gunneridae</taxon>
        <taxon>Pentapetalae</taxon>
        <taxon>rosids</taxon>
        <taxon>malvids</taxon>
        <taxon>Malvales</taxon>
        <taxon>Malvaceae</taxon>
        <taxon>Malvoideae</taxon>
        <taxon>Hibiscus</taxon>
    </lineage>
</organism>
<dbReference type="InterPro" id="IPR003340">
    <property type="entry name" value="B3_DNA-bd"/>
</dbReference>
<evidence type="ECO:0000256" key="5">
    <source>
        <dbReference type="ARBA" id="ARBA00023242"/>
    </source>
</evidence>
<name>A0ABR2RFB2_9ROSI</name>
<dbReference type="InterPro" id="IPR015300">
    <property type="entry name" value="DNA-bd_pseudobarrel_sf"/>
</dbReference>
<keyword evidence="5" id="KW-0539">Nucleus</keyword>
<feature type="domain" description="TF-B3" evidence="7">
    <location>
        <begin position="221"/>
        <end position="277"/>
    </location>
</feature>
<keyword evidence="9" id="KW-1185">Reference proteome</keyword>
<reference evidence="8 9" key="1">
    <citation type="journal article" date="2024" name="G3 (Bethesda)">
        <title>Genome assembly of Hibiscus sabdariffa L. provides insights into metabolisms of medicinal natural products.</title>
        <authorList>
            <person name="Kim T."/>
        </authorList>
    </citation>
    <scope>NUCLEOTIDE SEQUENCE [LARGE SCALE GENOMIC DNA]</scope>
    <source>
        <strain evidence="8">TK-2024</strain>
        <tissue evidence="8">Old leaves</tissue>
    </source>
</reference>
<dbReference type="Gene3D" id="2.40.330.10">
    <property type="entry name" value="DNA-binding pseudobarrel domain"/>
    <property type="match status" value="1"/>
</dbReference>
<keyword evidence="2" id="KW-0805">Transcription regulation</keyword>
<proteinExistence type="predicted"/>
<dbReference type="PROSITE" id="PS50863">
    <property type="entry name" value="B3"/>
    <property type="match status" value="1"/>
</dbReference>
<dbReference type="PANTHER" id="PTHR31541:SF60">
    <property type="entry name" value="TF-B3 DOMAIN-CONTAINING PROTEIN"/>
    <property type="match status" value="1"/>
</dbReference>
<evidence type="ECO:0000259" key="7">
    <source>
        <dbReference type="PROSITE" id="PS50863"/>
    </source>
</evidence>
<gene>
    <name evidence="8" type="ORF">V6N11_044483</name>
</gene>
<protein>
    <recommendedName>
        <fullName evidence="7">TF-B3 domain-containing protein</fullName>
    </recommendedName>
</protein>
<accession>A0ABR2RFB2</accession>
<evidence type="ECO:0000313" key="9">
    <source>
        <dbReference type="Proteomes" id="UP001396334"/>
    </source>
</evidence>
<dbReference type="SMART" id="SM01019">
    <property type="entry name" value="B3"/>
    <property type="match status" value="1"/>
</dbReference>
<keyword evidence="3" id="KW-0238">DNA-binding</keyword>
<comment type="caution">
    <text evidence="8">The sequence shown here is derived from an EMBL/GenBank/DDBJ whole genome shotgun (WGS) entry which is preliminary data.</text>
</comment>
<feature type="region of interest" description="Disordered" evidence="6">
    <location>
        <begin position="96"/>
        <end position="140"/>
    </location>
</feature>